<dbReference type="RefSeq" id="XP_002953801.1">
    <property type="nucleotide sequence ID" value="XM_002953755.1"/>
</dbReference>
<gene>
    <name evidence="1" type="ORF">VOLCADRAFT_94643</name>
</gene>
<sequence>MNRLKALQQPKDLAGFCKQVFHGFATQGKLALALLAEDPPNVKGAITVLEPMLHRVEAGMAVTNALAAELHNGLAAADIRFSILCNEDKVRDKTKPRKLVGGVKEL</sequence>
<proteinExistence type="predicted"/>
<accession>D8U5C2</accession>
<dbReference type="GeneID" id="9616893"/>
<protein>
    <submittedName>
        <fullName evidence="1">Uncharacterized protein</fullName>
    </submittedName>
</protein>
<evidence type="ECO:0000313" key="1">
    <source>
        <dbReference type="EMBL" id="EFJ45125.1"/>
    </source>
</evidence>
<evidence type="ECO:0000313" key="2">
    <source>
        <dbReference type="Proteomes" id="UP000001058"/>
    </source>
</evidence>
<organism evidence="2">
    <name type="scientific">Volvox carteri f. nagariensis</name>
    <dbReference type="NCBI Taxonomy" id="3068"/>
    <lineage>
        <taxon>Eukaryota</taxon>
        <taxon>Viridiplantae</taxon>
        <taxon>Chlorophyta</taxon>
        <taxon>core chlorophytes</taxon>
        <taxon>Chlorophyceae</taxon>
        <taxon>CS clade</taxon>
        <taxon>Chlamydomonadales</taxon>
        <taxon>Volvocaceae</taxon>
        <taxon>Volvox</taxon>
    </lineage>
</organism>
<name>D8U5C2_VOLCA</name>
<reference evidence="1 2" key="1">
    <citation type="journal article" date="2010" name="Science">
        <title>Genomic analysis of organismal complexity in the multicellular green alga Volvox carteri.</title>
        <authorList>
            <person name="Prochnik S.E."/>
            <person name="Umen J."/>
            <person name="Nedelcu A.M."/>
            <person name="Hallmann A."/>
            <person name="Miller S.M."/>
            <person name="Nishii I."/>
            <person name="Ferris P."/>
            <person name="Kuo A."/>
            <person name="Mitros T."/>
            <person name="Fritz-Laylin L.K."/>
            <person name="Hellsten U."/>
            <person name="Chapman J."/>
            <person name="Simakov O."/>
            <person name="Rensing S.A."/>
            <person name="Terry A."/>
            <person name="Pangilinan J."/>
            <person name="Kapitonov V."/>
            <person name="Jurka J."/>
            <person name="Salamov A."/>
            <person name="Shapiro H."/>
            <person name="Schmutz J."/>
            <person name="Grimwood J."/>
            <person name="Lindquist E."/>
            <person name="Lucas S."/>
            <person name="Grigoriev I.V."/>
            <person name="Schmitt R."/>
            <person name="Kirk D."/>
            <person name="Rokhsar D.S."/>
        </authorList>
    </citation>
    <scope>NUCLEOTIDE SEQUENCE [LARGE SCALE GENOMIC DNA]</scope>
    <source>
        <strain evidence="2">f. Nagariensis / Eve</strain>
    </source>
</reference>
<keyword evidence="2" id="KW-1185">Reference proteome</keyword>
<dbReference type="InParanoid" id="D8U5C2"/>
<dbReference type="AlphaFoldDB" id="D8U5C2"/>
<dbReference type="EMBL" id="GL378359">
    <property type="protein sequence ID" value="EFJ45125.1"/>
    <property type="molecule type" value="Genomic_DNA"/>
</dbReference>
<dbReference type="KEGG" id="vcn:VOLCADRAFT_94643"/>
<dbReference type="Proteomes" id="UP000001058">
    <property type="component" value="Unassembled WGS sequence"/>
</dbReference>
<dbReference type="OrthoDB" id="559090at2759"/>